<dbReference type="RefSeq" id="WP_116650016.1">
    <property type="nucleotide sequence ID" value="NZ_QUZK01000022.1"/>
</dbReference>
<keyword evidence="2" id="KW-0328">Glycosyltransferase</keyword>
<keyword evidence="10" id="KW-1185">Reference proteome</keyword>
<comment type="caution">
    <text evidence="9">The sequence shown here is derived from an EMBL/GenBank/DDBJ whole genome shotgun (WGS) entry which is preliminary data.</text>
</comment>
<comment type="catalytic activity">
    <reaction evidence="6">
        <text>queuosine(34) in tRNA(Asp) + GDP-alpha-D-mannose = O-4''-alpha-D-mannosylqueuosine(34) in tRNA(Asp) + GDP + H(+)</text>
        <dbReference type="Rhea" id="RHEA:12885"/>
        <dbReference type="Rhea" id="RHEA-COMP:18572"/>
        <dbReference type="Rhea" id="RHEA-COMP:18581"/>
        <dbReference type="ChEBI" id="CHEBI:15378"/>
        <dbReference type="ChEBI" id="CHEBI:57527"/>
        <dbReference type="ChEBI" id="CHEBI:58189"/>
        <dbReference type="ChEBI" id="CHEBI:194431"/>
        <dbReference type="ChEBI" id="CHEBI:194442"/>
        <dbReference type="EC" id="2.4.1.110"/>
    </reaction>
    <physiologicalReaction direction="left-to-right" evidence="6">
        <dbReference type="Rhea" id="RHEA:12886"/>
    </physiologicalReaction>
</comment>
<dbReference type="GO" id="GO:0016438">
    <property type="term" value="F:tRNA-queuosine(34) beta-mannosyltransferase activity"/>
    <property type="evidence" value="ECO:0007669"/>
    <property type="project" value="UniProtKB-EC"/>
</dbReference>
<evidence type="ECO:0000259" key="7">
    <source>
        <dbReference type="Pfam" id="PF00534"/>
    </source>
</evidence>
<dbReference type="Proteomes" id="UP000260351">
    <property type="component" value="Unassembled WGS sequence"/>
</dbReference>
<proteinExistence type="inferred from homology"/>
<dbReference type="EMBL" id="QUZK01000022">
    <property type="protein sequence ID" value="RFF31168.1"/>
    <property type="molecule type" value="Genomic_DNA"/>
</dbReference>
<protein>
    <recommendedName>
        <fullName evidence="5">tRNA-queuosine alpha-mannosyltransferase</fullName>
        <ecNumber evidence="4">2.4.1.110</ecNumber>
    </recommendedName>
</protein>
<dbReference type="PANTHER" id="PTHR13615">
    <property type="entry name" value="GLYCOSYLTRANSFERASE-LIKE 1"/>
    <property type="match status" value="1"/>
</dbReference>
<dbReference type="AlphaFoldDB" id="A0A3E1KAF4"/>
<reference evidence="9 10" key="1">
    <citation type="submission" date="2018-08" db="EMBL/GenBank/DDBJ databases">
        <title>Wenzhouxiangella salilacus sp. nov., a novel bacterium isolated from a saline lake in Xinjiang Province, China.</title>
        <authorList>
            <person name="Han S."/>
        </authorList>
    </citation>
    <scope>NUCLEOTIDE SEQUENCE [LARGE SCALE GENOMIC DNA]</scope>
    <source>
        <strain evidence="9 10">XDB06</strain>
    </source>
</reference>
<evidence type="ECO:0000259" key="8">
    <source>
        <dbReference type="Pfam" id="PF12038"/>
    </source>
</evidence>
<dbReference type="InterPro" id="IPR051862">
    <property type="entry name" value="GT-like_domain_containing_1"/>
</dbReference>
<evidence type="ECO:0000256" key="6">
    <source>
        <dbReference type="ARBA" id="ARBA00048439"/>
    </source>
</evidence>
<dbReference type="PANTHER" id="PTHR13615:SF3">
    <property type="entry name" value="GLYCOSYLTRANSFERASE-LIKE DOMAIN-CONTAINING PROTEIN 1"/>
    <property type="match status" value="1"/>
</dbReference>
<accession>A0A3E1KAF4</accession>
<feature type="domain" description="Glycosyl transferase family 1" evidence="7">
    <location>
        <begin position="175"/>
        <end position="322"/>
    </location>
</feature>
<evidence type="ECO:0000256" key="1">
    <source>
        <dbReference type="ARBA" id="ARBA00009481"/>
    </source>
</evidence>
<dbReference type="InterPro" id="IPR022701">
    <property type="entry name" value="QTMAN_N"/>
</dbReference>
<evidence type="ECO:0000256" key="2">
    <source>
        <dbReference type="ARBA" id="ARBA00022676"/>
    </source>
</evidence>
<dbReference type="EC" id="2.4.1.110" evidence="4"/>
<name>A0A3E1KAF4_9GAMM</name>
<dbReference type="Pfam" id="PF00534">
    <property type="entry name" value="Glycos_transf_1"/>
    <property type="match status" value="1"/>
</dbReference>
<dbReference type="OrthoDB" id="9792163at2"/>
<dbReference type="SUPFAM" id="SSF53756">
    <property type="entry name" value="UDP-Glycosyltransferase/glycogen phosphorylase"/>
    <property type="match status" value="1"/>
</dbReference>
<dbReference type="Pfam" id="PF12038">
    <property type="entry name" value="QTMAN_N"/>
    <property type="match status" value="1"/>
</dbReference>
<organism evidence="9 10">
    <name type="scientific">Wenzhouxiangella sediminis</name>
    <dbReference type="NCBI Taxonomy" id="1792836"/>
    <lineage>
        <taxon>Bacteria</taxon>
        <taxon>Pseudomonadati</taxon>
        <taxon>Pseudomonadota</taxon>
        <taxon>Gammaproteobacteria</taxon>
        <taxon>Chromatiales</taxon>
        <taxon>Wenzhouxiangellaceae</taxon>
        <taxon>Wenzhouxiangella</taxon>
    </lineage>
</organism>
<evidence type="ECO:0000256" key="5">
    <source>
        <dbReference type="ARBA" id="ARBA00044539"/>
    </source>
</evidence>
<dbReference type="InterPro" id="IPR001296">
    <property type="entry name" value="Glyco_trans_1"/>
</dbReference>
<evidence type="ECO:0000313" key="9">
    <source>
        <dbReference type="EMBL" id="RFF31168.1"/>
    </source>
</evidence>
<sequence>MRRVLLLSAYRADSHAYWADWLQREFEEFDWQVLELPGRHFAWRIRGNPLSWLDALPAEKPDLLLATSMVDLATLKGLQPQLADVPSLLYFHENQFAYPLSDDQVRSVEPAMVQIYAGLAADRLLFNSAFNRDSYLQGVASLLARMPDHVPGGIAQRLRKKSSVLPVGVDPIEPARDKDRRLVLWNHRWEYDKRPELFVEAMLQLADRGVDFRLALLGARGRNPVPALELLRRELPDRIVADGFPPKDEYRSIVSRAGIVVSTAAHEFQGLSILEAVSAGAMPVVPDALCYPEQFPERFRYESGDPDSLATYIERLLSPGNARAPDVQDWSAARVRERWRKALSSLAE</sequence>
<evidence type="ECO:0000256" key="3">
    <source>
        <dbReference type="ARBA" id="ARBA00022679"/>
    </source>
</evidence>
<evidence type="ECO:0000313" key="10">
    <source>
        <dbReference type="Proteomes" id="UP000260351"/>
    </source>
</evidence>
<dbReference type="Gene3D" id="3.40.50.2000">
    <property type="entry name" value="Glycogen Phosphorylase B"/>
    <property type="match status" value="1"/>
</dbReference>
<evidence type="ECO:0000256" key="4">
    <source>
        <dbReference type="ARBA" id="ARBA00044517"/>
    </source>
</evidence>
<feature type="domain" description="tRNA-queuosine alpha-mannosyltransferase N-terminal" evidence="8">
    <location>
        <begin position="3"/>
        <end position="169"/>
    </location>
</feature>
<gene>
    <name evidence="9" type="ORF">DZC52_04920</name>
</gene>
<dbReference type="CDD" id="cd03801">
    <property type="entry name" value="GT4_PimA-like"/>
    <property type="match status" value="1"/>
</dbReference>
<comment type="similarity">
    <text evidence="1">Belongs to the glycosyltransferase group 1 family. Glycosyltransferase 4 subfamily.</text>
</comment>
<keyword evidence="3" id="KW-0808">Transferase</keyword>